<evidence type="ECO:0000256" key="3">
    <source>
        <dbReference type="ARBA" id="ARBA00022692"/>
    </source>
</evidence>
<feature type="transmembrane region" description="Helical" evidence="7">
    <location>
        <begin position="568"/>
        <end position="588"/>
    </location>
</feature>
<evidence type="ECO:0000256" key="5">
    <source>
        <dbReference type="ARBA" id="ARBA00023136"/>
    </source>
</evidence>
<dbReference type="EMBL" id="DF977446">
    <property type="protein sequence ID" value="GAP82711.1"/>
    <property type="molecule type" value="Genomic_DNA"/>
</dbReference>
<gene>
    <name evidence="8" type="ORF">SAMD00023353_0102460</name>
</gene>
<feature type="transmembrane region" description="Helical" evidence="7">
    <location>
        <begin position="247"/>
        <end position="267"/>
    </location>
</feature>
<feature type="transmembrane region" description="Helical" evidence="7">
    <location>
        <begin position="307"/>
        <end position="329"/>
    </location>
</feature>
<feature type="transmembrane region" description="Helical" evidence="7">
    <location>
        <begin position="436"/>
        <end position="458"/>
    </location>
</feature>
<keyword evidence="9" id="KW-1185">Reference proteome</keyword>
<feature type="transmembrane region" description="Helical" evidence="7">
    <location>
        <begin position="594"/>
        <end position="614"/>
    </location>
</feature>
<feature type="transmembrane region" description="Helical" evidence="7">
    <location>
        <begin position="279"/>
        <end position="301"/>
    </location>
</feature>
<dbReference type="GO" id="GO:0016020">
    <property type="term" value="C:membrane"/>
    <property type="evidence" value="ECO:0007669"/>
    <property type="project" value="UniProtKB-SubCell"/>
</dbReference>
<dbReference type="OMA" id="VFQGLGW"/>
<dbReference type="AlphaFoldDB" id="A0A1S7UHQ7"/>
<feature type="transmembrane region" description="Helical" evidence="7">
    <location>
        <begin position="218"/>
        <end position="235"/>
    </location>
</feature>
<dbReference type="GO" id="GO:0022857">
    <property type="term" value="F:transmembrane transporter activity"/>
    <property type="evidence" value="ECO:0007669"/>
    <property type="project" value="TreeGrafter"/>
</dbReference>
<evidence type="ECO:0000256" key="7">
    <source>
        <dbReference type="SAM" id="Phobius"/>
    </source>
</evidence>
<dbReference type="OrthoDB" id="5215911at2759"/>
<feature type="transmembrane region" description="Helical" evidence="7">
    <location>
        <begin position="470"/>
        <end position="494"/>
    </location>
</feature>
<evidence type="ECO:0000313" key="9">
    <source>
        <dbReference type="Proteomes" id="UP000054516"/>
    </source>
</evidence>
<reference evidence="8" key="1">
    <citation type="submission" date="2016-03" db="EMBL/GenBank/DDBJ databases">
        <title>Draft genome sequence of Rosellinia necatrix.</title>
        <authorList>
            <person name="Kanematsu S."/>
        </authorList>
    </citation>
    <scope>NUCLEOTIDE SEQUENCE [LARGE SCALE GENOMIC DNA]</scope>
    <source>
        <strain evidence="8">W97</strain>
    </source>
</reference>
<name>A0A1S7UHQ7_ROSNE</name>
<dbReference type="PANTHER" id="PTHR23502">
    <property type="entry name" value="MAJOR FACILITATOR SUPERFAMILY"/>
    <property type="match status" value="1"/>
</dbReference>
<feature type="transmembrane region" description="Helical" evidence="7">
    <location>
        <begin position="514"/>
        <end position="533"/>
    </location>
</feature>
<keyword evidence="5 7" id="KW-0472">Membrane</keyword>
<evidence type="ECO:0000256" key="6">
    <source>
        <dbReference type="SAM" id="MobiDB-lite"/>
    </source>
</evidence>
<dbReference type="Gene3D" id="1.20.1250.20">
    <property type="entry name" value="MFS general substrate transporter like domains"/>
    <property type="match status" value="1"/>
</dbReference>
<accession>A0A1S7UHQ7</accession>
<evidence type="ECO:0000256" key="1">
    <source>
        <dbReference type="ARBA" id="ARBA00004141"/>
    </source>
</evidence>
<dbReference type="PANTHER" id="PTHR23502:SF68">
    <property type="entry name" value="MULTIDRUG TRANSPORTER, PUTATIVE (AFU_ORTHOLOGUE AFUA_3G01120)-RELATED"/>
    <property type="match status" value="1"/>
</dbReference>
<evidence type="ECO:0000256" key="4">
    <source>
        <dbReference type="ARBA" id="ARBA00022989"/>
    </source>
</evidence>
<feature type="transmembrane region" description="Helical" evidence="7">
    <location>
        <begin position="184"/>
        <end position="206"/>
    </location>
</feature>
<sequence length="646" mass="69469">MTTRPESEQSTIDIAQIEKSFPVPPRPKRGVRKSLPPLPPMAEIERDAAEAAASENKTIMRVEGSKLARDLSLARGNAGKGLPLSLGVSTAKPPRPLSKDEPRPTTASTFTSIDPKRNLKYGTGKYARTELSPQPSEDPDDPLNWPWWKKNLNFAILLCMVAVASAMKTALMSVHSVVSADESVSYTAAAALTAVPLMISALSGMGSTIIARIWGKRPVYLVSTVLMFIGCAWNINTRGDFAQNMAARIFQGLGWGAFDTLVLGSILDTFFEHERQTRILLYNTVSVGVTWGGPLIGGAASVGARGFLTQFEILTSFLVVLMPFIVFGAPETTYTRSSFDENDTFPALTRSQSRFPTITLSKDAVLQYIRNVKLLSYKAIMVDRFLLMQAPRAAAAPSTILLFAITLLPYVALWGLSSSLSLLFTPAPFRLAEPSIGLLFFTPFLLGTATVVGISLLLRQRHFSRTVHLVTLAVGASFASIGILGFGLYIVGSAQRPGGGGVVIWDLSFTRNSISFPVISFLLGLLALGSAALDSTIQPVVQQSTAFTSANMNVALRNIADMHAGLTCLRNIVAGAFVLGIPTAIRTWDGLRGSAIGMGIVQIFITAVAAAVYFDLAEDVRRLDGVVMGLVDLSALKHRGSFFDAD</sequence>
<feature type="region of interest" description="Disordered" evidence="6">
    <location>
        <begin position="82"/>
        <end position="116"/>
    </location>
</feature>
<protein>
    <submittedName>
        <fullName evidence="8">Putative major facilitator superfamily transporter</fullName>
    </submittedName>
</protein>
<comment type="subcellular location">
    <subcellularLocation>
        <location evidence="1">Membrane</location>
        <topology evidence="1">Multi-pass membrane protein</topology>
    </subcellularLocation>
</comment>
<dbReference type="InterPro" id="IPR036259">
    <property type="entry name" value="MFS_trans_sf"/>
</dbReference>
<dbReference type="STRING" id="77044.A0A1S7UHQ7"/>
<evidence type="ECO:0000256" key="2">
    <source>
        <dbReference type="ARBA" id="ARBA00008335"/>
    </source>
</evidence>
<evidence type="ECO:0000313" key="8">
    <source>
        <dbReference type="EMBL" id="GAP82711.1"/>
    </source>
</evidence>
<dbReference type="SUPFAM" id="SSF103473">
    <property type="entry name" value="MFS general substrate transporter"/>
    <property type="match status" value="1"/>
</dbReference>
<feature type="transmembrane region" description="Helical" evidence="7">
    <location>
        <begin position="154"/>
        <end position="178"/>
    </location>
</feature>
<feature type="transmembrane region" description="Helical" evidence="7">
    <location>
        <begin position="394"/>
        <end position="416"/>
    </location>
</feature>
<feature type="compositionally biased region" description="Polar residues" evidence="6">
    <location>
        <begin position="1"/>
        <end position="13"/>
    </location>
</feature>
<keyword evidence="4 7" id="KW-1133">Transmembrane helix</keyword>
<dbReference type="Proteomes" id="UP000054516">
    <property type="component" value="Unassembled WGS sequence"/>
</dbReference>
<feature type="region of interest" description="Disordered" evidence="6">
    <location>
        <begin position="1"/>
        <end position="60"/>
    </location>
</feature>
<keyword evidence="3 7" id="KW-0812">Transmembrane</keyword>
<proteinExistence type="inferred from homology"/>
<comment type="similarity">
    <text evidence="2">Belongs to the major facilitator superfamily.</text>
</comment>
<organism evidence="8">
    <name type="scientific">Rosellinia necatrix</name>
    <name type="common">White root-rot fungus</name>
    <dbReference type="NCBI Taxonomy" id="77044"/>
    <lineage>
        <taxon>Eukaryota</taxon>
        <taxon>Fungi</taxon>
        <taxon>Dikarya</taxon>
        <taxon>Ascomycota</taxon>
        <taxon>Pezizomycotina</taxon>
        <taxon>Sordariomycetes</taxon>
        <taxon>Xylariomycetidae</taxon>
        <taxon>Xylariales</taxon>
        <taxon>Xylariaceae</taxon>
        <taxon>Rosellinia</taxon>
    </lineage>
</organism>